<sequence length="74" mass="8283">MKAFLLAAGEGTRLRPLIDRVPKCLVEEFLDNGSYRLEIKTFYEEKLLGSAGTIGINEDFVPLGRQKALIKKSI</sequence>
<evidence type="ECO:0000313" key="1">
    <source>
        <dbReference type="EMBL" id="GAI09950.1"/>
    </source>
</evidence>
<feature type="non-terminal residue" evidence="1">
    <location>
        <position position="74"/>
    </location>
</feature>
<organism evidence="1">
    <name type="scientific">marine sediment metagenome</name>
    <dbReference type="NCBI Taxonomy" id="412755"/>
    <lineage>
        <taxon>unclassified sequences</taxon>
        <taxon>metagenomes</taxon>
        <taxon>ecological metagenomes</taxon>
    </lineage>
</organism>
<evidence type="ECO:0008006" key="2">
    <source>
        <dbReference type="Google" id="ProtNLM"/>
    </source>
</evidence>
<dbReference type="Gene3D" id="3.90.550.10">
    <property type="entry name" value="Spore Coat Polysaccharide Biosynthesis Protein SpsA, Chain A"/>
    <property type="match status" value="1"/>
</dbReference>
<dbReference type="SUPFAM" id="SSF53448">
    <property type="entry name" value="Nucleotide-diphospho-sugar transferases"/>
    <property type="match status" value="1"/>
</dbReference>
<reference evidence="1" key="1">
    <citation type="journal article" date="2014" name="Front. Microbiol.">
        <title>High frequency of phylogenetically diverse reductive dehalogenase-homologous genes in deep subseafloor sedimentary metagenomes.</title>
        <authorList>
            <person name="Kawai M."/>
            <person name="Futagami T."/>
            <person name="Toyoda A."/>
            <person name="Takaki Y."/>
            <person name="Nishi S."/>
            <person name="Hori S."/>
            <person name="Arai W."/>
            <person name="Tsubouchi T."/>
            <person name="Morono Y."/>
            <person name="Uchiyama I."/>
            <person name="Ito T."/>
            <person name="Fujiyama A."/>
            <person name="Inagaki F."/>
            <person name="Takami H."/>
        </authorList>
    </citation>
    <scope>NUCLEOTIDE SEQUENCE</scope>
    <source>
        <strain evidence="1">Expedition CK06-06</strain>
    </source>
</reference>
<proteinExistence type="predicted"/>
<dbReference type="EMBL" id="BARV01011603">
    <property type="protein sequence ID" value="GAI09950.1"/>
    <property type="molecule type" value="Genomic_DNA"/>
</dbReference>
<comment type="caution">
    <text evidence="1">The sequence shown here is derived from an EMBL/GenBank/DDBJ whole genome shotgun (WGS) entry which is preliminary data.</text>
</comment>
<protein>
    <recommendedName>
        <fullName evidence="2">Nucleotidyl transferase domain-containing protein</fullName>
    </recommendedName>
</protein>
<dbReference type="InterPro" id="IPR029044">
    <property type="entry name" value="Nucleotide-diphossugar_trans"/>
</dbReference>
<accession>X1M5L7</accession>
<gene>
    <name evidence="1" type="ORF">S06H3_21919</name>
</gene>
<dbReference type="AlphaFoldDB" id="X1M5L7"/>
<name>X1M5L7_9ZZZZ</name>